<organism evidence="1 2">
    <name type="scientific">Pseudomonas syringae</name>
    <dbReference type="NCBI Taxonomy" id="317"/>
    <lineage>
        <taxon>Bacteria</taxon>
        <taxon>Pseudomonadati</taxon>
        <taxon>Pseudomonadota</taxon>
        <taxon>Gammaproteobacteria</taxon>
        <taxon>Pseudomonadales</taxon>
        <taxon>Pseudomonadaceae</taxon>
        <taxon>Pseudomonas</taxon>
    </lineage>
</organism>
<sequence length="221" mass="24236">MPSNSQLVNPDLIKIRRLFTTPLASLQYPDAAKLNSQLKTLITTRMAQDRSGAQRSNNGGWQSANDFHDWGEEASDALVKFAKAFAVQMTAVHSEQFGLTEPSFEWKLNAWANVNTAGHSNALHGHPGAFWSGVYWVDAGGREDDPTVGGDLEFADPRGMVASTYNPALRMRVEDCITAGFSSTCAASSGTFIMFPSWLMHSVRRFEGTRPRISIAFNFGA</sequence>
<dbReference type="InterPro" id="IPR012668">
    <property type="entry name" value="CHP02466"/>
</dbReference>
<evidence type="ECO:0000313" key="2">
    <source>
        <dbReference type="Proteomes" id="UP000282760"/>
    </source>
</evidence>
<dbReference type="EMBL" id="CP024646">
    <property type="protein sequence ID" value="AZV28071.1"/>
    <property type="molecule type" value="Genomic_DNA"/>
</dbReference>
<proteinExistence type="predicted"/>
<gene>
    <name evidence="1" type="ORF">CT157_19325</name>
</gene>
<dbReference type="Proteomes" id="UP000282760">
    <property type="component" value="Chromosome"/>
</dbReference>
<dbReference type="AlphaFoldDB" id="A0A3T0JX78"/>
<dbReference type="NCBIfam" id="TIGR02466">
    <property type="entry name" value="TIGR02466 family protein"/>
    <property type="match status" value="1"/>
</dbReference>
<name>A0A3T0JX78_PSESX</name>
<reference evidence="1 2" key="1">
    <citation type="submission" date="2017-11" db="EMBL/GenBank/DDBJ databases">
        <title>Effect of PGPRs.</title>
        <authorList>
            <person name="Oliva R."/>
            <person name="Nong J."/>
            <person name="Roman V."/>
        </authorList>
    </citation>
    <scope>NUCLEOTIDE SEQUENCE [LARGE SCALE GENOMIC DNA]</scope>
    <source>
        <strain evidence="1">Inb918</strain>
    </source>
</reference>
<accession>A0A3T0JX78</accession>
<evidence type="ECO:0008006" key="3">
    <source>
        <dbReference type="Google" id="ProtNLM"/>
    </source>
</evidence>
<evidence type="ECO:0000313" key="1">
    <source>
        <dbReference type="EMBL" id="AZV28071.1"/>
    </source>
</evidence>
<dbReference type="Gene3D" id="2.60.120.620">
    <property type="entry name" value="q2cbj1_9rhob like domain"/>
    <property type="match status" value="1"/>
</dbReference>
<dbReference type="Pfam" id="PF13759">
    <property type="entry name" value="2OG-FeII_Oxy_5"/>
    <property type="match status" value="1"/>
</dbReference>
<protein>
    <recommendedName>
        <fullName evidence="3">Cons hyp Pro/Syn (E-6)</fullName>
    </recommendedName>
</protein>